<proteinExistence type="predicted"/>
<dbReference type="InterPro" id="IPR029044">
    <property type="entry name" value="Nucleotide-diphossugar_trans"/>
</dbReference>
<dbReference type="InterPro" id="IPR050834">
    <property type="entry name" value="Glycosyltransf_2"/>
</dbReference>
<dbReference type="SUPFAM" id="SSF53448">
    <property type="entry name" value="Nucleotide-diphospho-sugar transferases"/>
    <property type="match status" value="1"/>
</dbReference>
<sequence length="356" mass="40930">MNDKNFVQGFSIVLCTYNGRSRLMPTLAHLAALALPNDAKAELILVDNASTDDTERFATSTWKDLGEPFPLRIMSEARPGKGYAVETGYDAARYSYIVTVDDDNWLQADYLVTAAELLKQHPDVGILQGHSVGVFEAGVPECVRQFESYFVVGGPIAQPGYFPANDYHVWGAGMVIRTADWVQLRRLGFAFLTSKVPGKAAGEDHETAIALLLLGRKIYYSDKLQYQHFMPAERINWPKLQQSFEVYGYVLYHLNLYSLVIDSYKKKKALTKVGVRKYFLQSLRKSFREYTLKQHTAYWIRPKAEYYQLRLLREYSYCKSFLKLSEHAMQDVNTLKKWMLPLLVHRSETFEWVEAI</sequence>
<feature type="domain" description="Glycosyltransferase 2-like" evidence="1">
    <location>
        <begin position="11"/>
        <end position="128"/>
    </location>
</feature>
<dbReference type="Gene3D" id="3.90.550.10">
    <property type="entry name" value="Spore Coat Polysaccharide Biosynthesis Protein SpsA, Chain A"/>
    <property type="match status" value="1"/>
</dbReference>
<dbReference type="PANTHER" id="PTHR43685:SF2">
    <property type="entry name" value="GLYCOSYLTRANSFERASE 2-LIKE DOMAIN-CONTAINING PROTEIN"/>
    <property type="match status" value="1"/>
</dbReference>
<dbReference type="Proteomes" id="UP000305398">
    <property type="component" value="Chromosome"/>
</dbReference>
<reference evidence="2 3" key="1">
    <citation type="submission" date="2019-06" db="EMBL/GenBank/DDBJ databases">
        <authorList>
            <person name="Srinivasan S."/>
        </authorList>
    </citation>
    <scope>NUCLEOTIDE SEQUENCE [LARGE SCALE GENOMIC DNA]</scope>
    <source>
        <strain evidence="2 3">17J68-5</strain>
    </source>
</reference>
<evidence type="ECO:0000313" key="2">
    <source>
        <dbReference type="EMBL" id="QDA59348.1"/>
    </source>
</evidence>
<dbReference type="RefSeq" id="WP_139514530.1">
    <property type="nucleotide sequence ID" value="NZ_CP040896.1"/>
</dbReference>
<protein>
    <submittedName>
        <fullName evidence="2">Glycosyltransferase family 2 protein</fullName>
    </submittedName>
</protein>
<accession>A0A5B7ZWJ7</accession>
<dbReference type="Pfam" id="PF00535">
    <property type="entry name" value="Glycos_transf_2"/>
    <property type="match status" value="1"/>
</dbReference>
<name>A0A5B7ZWJ7_9BACT</name>
<gene>
    <name evidence="2" type="ORF">FHG12_04170</name>
</gene>
<dbReference type="OrthoDB" id="786280at2"/>
<organism evidence="2 3">
    <name type="scientific">Hymenobacter jejuensis</name>
    <dbReference type="NCBI Taxonomy" id="2502781"/>
    <lineage>
        <taxon>Bacteria</taxon>
        <taxon>Pseudomonadati</taxon>
        <taxon>Bacteroidota</taxon>
        <taxon>Cytophagia</taxon>
        <taxon>Cytophagales</taxon>
        <taxon>Hymenobacteraceae</taxon>
        <taxon>Hymenobacter</taxon>
    </lineage>
</organism>
<dbReference type="InterPro" id="IPR001173">
    <property type="entry name" value="Glyco_trans_2-like"/>
</dbReference>
<dbReference type="AlphaFoldDB" id="A0A5B7ZWJ7"/>
<dbReference type="CDD" id="cd00761">
    <property type="entry name" value="Glyco_tranf_GTA_type"/>
    <property type="match status" value="1"/>
</dbReference>
<dbReference type="EMBL" id="CP040896">
    <property type="protein sequence ID" value="QDA59348.1"/>
    <property type="molecule type" value="Genomic_DNA"/>
</dbReference>
<evidence type="ECO:0000259" key="1">
    <source>
        <dbReference type="Pfam" id="PF00535"/>
    </source>
</evidence>
<dbReference type="KEGG" id="hyj:FHG12_04170"/>
<dbReference type="PANTHER" id="PTHR43685">
    <property type="entry name" value="GLYCOSYLTRANSFERASE"/>
    <property type="match status" value="1"/>
</dbReference>
<dbReference type="GO" id="GO:0016740">
    <property type="term" value="F:transferase activity"/>
    <property type="evidence" value="ECO:0007669"/>
    <property type="project" value="UniProtKB-KW"/>
</dbReference>
<keyword evidence="3" id="KW-1185">Reference proteome</keyword>
<keyword evidence="2" id="KW-0808">Transferase</keyword>
<evidence type="ECO:0000313" key="3">
    <source>
        <dbReference type="Proteomes" id="UP000305398"/>
    </source>
</evidence>